<evidence type="ECO:0000256" key="2">
    <source>
        <dbReference type="ARBA" id="ARBA00022617"/>
    </source>
</evidence>
<dbReference type="InterPro" id="IPR036136">
    <property type="entry name" value="Nit/Sulf_reduc_fer-like_dom_sf"/>
</dbReference>
<evidence type="ECO:0000256" key="1">
    <source>
        <dbReference type="ARBA" id="ARBA00022485"/>
    </source>
</evidence>
<dbReference type="Proteomes" id="UP000216752">
    <property type="component" value="Chromosome"/>
</dbReference>
<keyword evidence="2" id="KW-0349">Heme</keyword>
<keyword evidence="1" id="KW-0004">4Fe-4S</keyword>
<dbReference type="SUPFAM" id="SSF55124">
    <property type="entry name" value="Nitrite/Sulfite reductase N-terminal domain-like"/>
    <property type="match status" value="1"/>
</dbReference>
<reference evidence="8" key="1">
    <citation type="submission" date="2024-05" db="EMBL/GenBank/DDBJ databases">
        <title>Isolation and characterization of Sporomusa carbonis sp. nov., a carboxydotrophic hydrogenogen in the genus of Sporomusa isolated from a charcoal burning pile.</title>
        <authorList>
            <person name="Boeer T."/>
            <person name="Rosenbaum F."/>
            <person name="Eysell L."/>
            <person name="Mueller V."/>
            <person name="Daniel R."/>
            <person name="Poehlein A."/>
        </authorList>
    </citation>
    <scope>NUCLEOTIDE SEQUENCE [LARGE SCALE GENOMIC DNA]</scope>
    <source>
        <strain evidence="8">DSM 10669</strain>
    </source>
</reference>
<proteinExistence type="predicted"/>
<keyword evidence="4" id="KW-0560">Oxidoreductase</keyword>
<accession>A0ABZ3IFE7</accession>
<dbReference type="EMBL" id="CP155573">
    <property type="protein sequence ID" value="XFO64361.1"/>
    <property type="molecule type" value="Genomic_DNA"/>
</dbReference>
<dbReference type="Gene3D" id="3.90.480.10">
    <property type="entry name" value="Sulfite Reductase Hemoprotein,Domain 2"/>
    <property type="match status" value="1"/>
</dbReference>
<evidence type="ECO:0000259" key="7">
    <source>
        <dbReference type="Pfam" id="PF01077"/>
    </source>
</evidence>
<keyword evidence="9" id="KW-1185">Reference proteome</keyword>
<sequence>MTVLTKTNSWNWDGEQVVVDGGKDALWGVVEQANGVWAILVDTPGGVLTAGQFAILADIMADGGAAVKFTRRQLPILLVPKDKVTGALEKLTAGGLRVASVHGSVRNIVACPGKGLCVHARQETLGLAKEINEAVYGAKLPWDFKIGLSGCPRNCSAALCQCIGLIGEPRGKFTIALGGKESGITPIHGVVLPVKVPREKVVPVIVRLLGLYSTLAAEFTATGELPEHPRLYHVIAKAGVERFIAVVQEEVEA</sequence>
<dbReference type="Gene3D" id="3.30.413.10">
    <property type="entry name" value="Sulfite Reductase Hemoprotein, domain 1"/>
    <property type="match status" value="1"/>
</dbReference>
<evidence type="ECO:0000256" key="4">
    <source>
        <dbReference type="ARBA" id="ARBA00023002"/>
    </source>
</evidence>
<dbReference type="PANTHER" id="PTHR32439:SF9">
    <property type="entry name" value="BLR3264 PROTEIN"/>
    <property type="match status" value="1"/>
</dbReference>
<evidence type="ECO:0000313" key="9">
    <source>
        <dbReference type="Proteomes" id="UP000216752"/>
    </source>
</evidence>
<dbReference type="InterPro" id="IPR006067">
    <property type="entry name" value="NO2/SO3_Rdtase_4Fe4S_dom"/>
</dbReference>
<keyword evidence="5" id="KW-0408">Iron</keyword>
<feature type="domain" description="Nitrite/sulphite reductase 4Fe-4S" evidence="7">
    <location>
        <begin position="104"/>
        <end position="252"/>
    </location>
</feature>
<dbReference type="RefSeq" id="WP_094607401.1">
    <property type="nucleotide sequence ID" value="NZ_CP155573.1"/>
</dbReference>
<evidence type="ECO:0000313" key="8">
    <source>
        <dbReference type="EMBL" id="XFO64361.1"/>
    </source>
</evidence>
<dbReference type="PANTHER" id="PTHR32439">
    <property type="entry name" value="FERREDOXIN--NITRITE REDUCTASE, CHLOROPLASTIC"/>
    <property type="match status" value="1"/>
</dbReference>
<keyword evidence="3" id="KW-0479">Metal-binding</keyword>
<dbReference type="PRINTS" id="PR00397">
    <property type="entry name" value="SIROHAEM"/>
</dbReference>
<dbReference type="SUPFAM" id="SSF56014">
    <property type="entry name" value="Nitrite and sulphite reductase 4Fe-4S domain-like"/>
    <property type="match status" value="1"/>
</dbReference>
<dbReference type="Pfam" id="PF01077">
    <property type="entry name" value="NIR_SIR"/>
    <property type="match status" value="1"/>
</dbReference>
<keyword evidence="6" id="KW-0411">Iron-sulfur</keyword>
<dbReference type="InterPro" id="IPR051329">
    <property type="entry name" value="NIR_SIR_4Fe-4S"/>
</dbReference>
<name>A0ABZ3IFE7_9FIRM</name>
<evidence type="ECO:0000256" key="3">
    <source>
        <dbReference type="ARBA" id="ARBA00022723"/>
    </source>
</evidence>
<dbReference type="InterPro" id="IPR045854">
    <property type="entry name" value="NO2/SO3_Rdtase_4Fe4S_sf"/>
</dbReference>
<gene>
    <name evidence="8" type="ORF">SPSIL_004630</name>
</gene>
<evidence type="ECO:0000256" key="6">
    <source>
        <dbReference type="ARBA" id="ARBA00023014"/>
    </source>
</evidence>
<protein>
    <recommendedName>
        <fullName evidence="7">Nitrite/sulphite reductase 4Fe-4S domain-containing protein</fullName>
    </recommendedName>
</protein>
<organism evidence="8 9">
    <name type="scientific">Sporomusa silvacetica DSM 10669</name>
    <dbReference type="NCBI Taxonomy" id="1123289"/>
    <lineage>
        <taxon>Bacteria</taxon>
        <taxon>Bacillati</taxon>
        <taxon>Bacillota</taxon>
        <taxon>Negativicutes</taxon>
        <taxon>Selenomonadales</taxon>
        <taxon>Sporomusaceae</taxon>
        <taxon>Sporomusa</taxon>
    </lineage>
</organism>
<evidence type="ECO:0000256" key="5">
    <source>
        <dbReference type="ARBA" id="ARBA00023004"/>
    </source>
</evidence>
<dbReference type="InterPro" id="IPR006066">
    <property type="entry name" value="NO2/SO3_Rdtase_FeS/sirohaem_BS"/>
</dbReference>